<dbReference type="EMBL" id="HBIQ01113658">
    <property type="protein sequence ID" value="CAE0604276.1"/>
    <property type="molecule type" value="Transcribed_RNA"/>
</dbReference>
<dbReference type="PROSITE" id="PS50191">
    <property type="entry name" value="CRAL_TRIO"/>
    <property type="match status" value="1"/>
</dbReference>
<dbReference type="InterPro" id="IPR001251">
    <property type="entry name" value="CRAL-TRIO_dom"/>
</dbReference>
<dbReference type="SUPFAM" id="SSF52087">
    <property type="entry name" value="CRAL/TRIO domain"/>
    <property type="match status" value="1"/>
</dbReference>
<name>A0A7S3U652_9SPIT</name>
<sequence>MVEANKEYVIDVKAIEDSQVINDDVKEFEPSLEDIFIVLQNGDYQRLIFQNQELRDREEEHLEDFRSFLKAKKLTLPEGYDDEQKEVLRFLQGTKWDYQLTYDEIVEHNEWKKTIRQMDTAPFAKYLHEGVLYGYKRDNSERPIIVINCRKLIDTQVSLDDLTAMSQYYLQFVIDRCMVPGHVENWLAVFDMRDVGVTEVPKDKLKGLVAAMQKNFRGRLYKFYSIDVTYVVKVLWQTAHRFVDDFTNRKLLIYGDDYQQDLHKDIDVENLEEKYGGKLPNKTENFWPPQFS</sequence>
<proteinExistence type="predicted"/>
<dbReference type="CDD" id="cd00170">
    <property type="entry name" value="SEC14"/>
    <property type="match status" value="1"/>
</dbReference>
<evidence type="ECO:0000313" key="2">
    <source>
        <dbReference type="EMBL" id="CAE0604276.1"/>
    </source>
</evidence>
<dbReference type="Pfam" id="PF00650">
    <property type="entry name" value="CRAL_TRIO"/>
    <property type="match status" value="1"/>
</dbReference>
<protein>
    <recommendedName>
        <fullName evidence="1">CRAL-TRIO domain-containing protein</fullName>
    </recommendedName>
</protein>
<dbReference type="PANTHER" id="PTHR46818:SF1">
    <property type="entry name" value="CHROMOSOME UNDETERMINED SCAFFOLD_125, WHOLE GENOME SHOTGUN SEQUENCE"/>
    <property type="match status" value="1"/>
</dbReference>
<dbReference type="InterPro" id="IPR036865">
    <property type="entry name" value="CRAL-TRIO_dom_sf"/>
</dbReference>
<dbReference type="SUPFAM" id="SSF46938">
    <property type="entry name" value="CRAL/TRIO N-terminal domain"/>
    <property type="match status" value="1"/>
</dbReference>
<organism evidence="2">
    <name type="scientific">Strombidinopsis acuminata</name>
    <dbReference type="NCBI Taxonomy" id="141414"/>
    <lineage>
        <taxon>Eukaryota</taxon>
        <taxon>Sar</taxon>
        <taxon>Alveolata</taxon>
        <taxon>Ciliophora</taxon>
        <taxon>Intramacronucleata</taxon>
        <taxon>Spirotrichea</taxon>
        <taxon>Choreotrichia</taxon>
        <taxon>Choreotrichida</taxon>
        <taxon>Strombidinopsidae</taxon>
        <taxon>Strombidinopsis</taxon>
    </lineage>
</organism>
<dbReference type="PANTHER" id="PTHR46818">
    <property type="entry name" value="DOMAIN-CONTAINING PROTEIN, PUTATIVE-RELATED"/>
    <property type="match status" value="1"/>
</dbReference>
<dbReference type="AlphaFoldDB" id="A0A7S3U652"/>
<dbReference type="Gene3D" id="1.10.8.20">
    <property type="entry name" value="N-terminal domain of phosphatidylinositol transfer protein sec14p"/>
    <property type="match status" value="1"/>
</dbReference>
<dbReference type="SMART" id="SM00516">
    <property type="entry name" value="SEC14"/>
    <property type="match status" value="1"/>
</dbReference>
<dbReference type="InterPro" id="IPR036273">
    <property type="entry name" value="CRAL/TRIO_N_dom_sf"/>
</dbReference>
<evidence type="ECO:0000259" key="1">
    <source>
        <dbReference type="PROSITE" id="PS50191"/>
    </source>
</evidence>
<accession>A0A7S3U652</accession>
<dbReference type="Gene3D" id="3.40.525.10">
    <property type="entry name" value="CRAL-TRIO lipid binding domain"/>
    <property type="match status" value="1"/>
</dbReference>
<reference evidence="2" key="1">
    <citation type="submission" date="2021-01" db="EMBL/GenBank/DDBJ databases">
        <authorList>
            <person name="Corre E."/>
            <person name="Pelletier E."/>
            <person name="Niang G."/>
            <person name="Scheremetjew M."/>
            <person name="Finn R."/>
            <person name="Kale V."/>
            <person name="Holt S."/>
            <person name="Cochrane G."/>
            <person name="Meng A."/>
            <person name="Brown T."/>
            <person name="Cohen L."/>
        </authorList>
    </citation>
    <scope>NUCLEOTIDE SEQUENCE</scope>
    <source>
        <strain evidence="2">SPMC142</strain>
    </source>
</reference>
<feature type="domain" description="CRAL-TRIO" evidence="1">
    <location>
        <begin position="120"/>
        <end position="283"/>
    </location>
</feature>
<gene>
    <name evidence="2" type="ORF">SACU0126_LOCUS36043</name>
</gene>